<dbReference type="NCBIfam" id="TIGR01484">
    <property type="entry name" value="HAD-SF-IIB"/>
    <property type="match status" value="1"/>
</dbReference>
<dbReference type="EMBL" id="CP032364">
    <property type="protein sequence ID" value="AYA99301.1"/>
    <property type="molecule type" value="Genomic_DNA"/>
</dbReference>
<dbReference type="SFLD" id="SFLDS00003">
    <property type="entry name" value="Haloacid_Dehalogenase"/>
    <property type="match status" value="1"/>
</dbReference>
<name>A0A385PYQ4_9FIRM</name>
<dbReference type="Gene3D" id="3.40.50.1000">
    <property type="entry name" value="HAD superfamily/HAD-like"/>
    <property type="match status" value="1"/>
</dbReference>
<dbReference type="PANTHER" id="PTHR10000:SF25">
    <property type="entry name" value="PHOSPHATASE YKRA-RELATED"/>
    <property type="match status" value="1"/>
</dbReference>
<gene>
    <name evidence="1" type="ORF">D4A81_04710</name>
</gene>
<dbReference type="RefSeq" id="WP_111525393.1">
    <property type="nucleotide sequence ID" value="NZ_CP032364.1"/>
</dbReference>
<keyword evidence="2" id="KW-1185">Reference proteome</keyword>
<protein>
    <submittedName>
        <fullName evidence="1">HAD family phosphatase</fullName>
    </submittedName>
</protein>
<dbReference type="KEGG" id="lua:D4A81_04710"/>
<dbReference type="GO" id="GO:0000287">
    <property type="term" value="F:magnesium ion binding"/>
    <property type="evidence" value="ECO:0007669"/>
    <property type="project" value="TreeGrafter"/>
</dbReference>
<dbReference type="Proteomes" id="UP000265562">
    <property type="component" value="Chromosome"/>
</dbReference>
<organism evidence="1 2">
    <name type="scientific">Lachnoanaerobaculum umeaense</name>
    <dbReference type="NCBI Taxonomy" id="617123"/>
    <lineage>
        <taxon>Bacteria</taxon>
        <taxon>Bacillati</taxon>
        <taxon>Bacillota</taxon>
        <taxon>Clostridia</taxon>
        <taxon>Lachnospirales</taxon>
        <taxon>Lachnospiraceae</taxon>
        <taxon>Lachnoanaerobaculum</taxon>
    </lineage>
</organism>
<dbReference type="InterPro" id="IPR000150">
    <property type="entry name" value="Cof"/>
</dbReference>
<dbReference type="Gene3D" id="3.30.1240.10">
    <property type="match status" value="1"/>
</dbReference>
<dbReference type="InterPro" id="IPR006379">
    <property type="entry name" value="HAD-SF_hydro_IIB"/>
</dbReference>
<dbReference type="InterPro" id="IPR036412">
    <property type="entry name" value="HAD-like_sf"/>
</dbReference>
<dbReference type="NCBIfam" id="TIGR00099">
    <property type="entry name" value="Cof-subfamily"/>
    <property type="match status" value="1"/>
</dbReference>
<proteinExistence type="predicted"/>
<dbReference type="GO" id="GO:0016791">
    <property type="term" value="F:phosphatase activity"/>
    <property type="evidence" value="ECO:0007669"/>
    <property type="project" value="TreeGrafter"/>
</dbReference>
<dbReference type="SFLD" id="SFLDG01140">
    <property type="entry name" value="C2.B:_Phosphomannomutase_and_P"/>
    <property type="match status" value="1"/>
</dbReference>
<dbReference type="OrthoDB" id="9810101at2"/>
<reference evidence="1 2" key="1">
    <citation type="submission" date="2018-09" db="EMBL/GenBank/DDBJ databases">
        <title>Genome sequencing of Lachnoanaerobaculum umeaense DSM 23576.</title>
        <authorList>
            <person name="Kook J.-K."/>
            <person name="Park S.-N."/>
            <person name="Lim Y.K."/>
        </authorList>
    </citation>
    <scope>NUCLEOTIDE SEQUENCE [LARGE SCALE GENOMIC DNA]</scope>
    <source>
        <strain evidence="2">DSM 23576 \ CCUG 58757</strain>
    </source>
</reference>
<accession>A0A385PYQ4</accession>
<dbReference type="InterPro" id="IPR023214">
    <property type="entry name" value="HAD_sf"/>
</dbReference>
<evidence type="ECO:0000313" key="2">
    <source>
        <dbReference type="Proteomes" id="UP000265562"/>
    </source>
</evidence>
<dbReference type="GO" id="GO:0005829">
    <property type="term" value="C:cytosol"/>
    <property type="evidence" value="ECO:0007669"/>
    <property type="project" value="TreeGrafter"/>
</dbReference>
<evidence type="ECO:0000313" key="1">
    <source>
        <dbReference type="EMBL" id="AYA99301.1"/>
    </source>
</evidence>
<dbReference type="Pfam" id="PF08282">
    <property type="entry name" value="Hydrolase_3"/>
    <property type="match status" value="1"/>
</dbReference>
<dbReference type="PANTHER" id="PTHR10000">
    <property type="entry name" value="PHOSPHOSERINE PHOSPHATASE"/>
    <property type="match status" value="1"/>
</dbReference>
<sequence length="264" mass="30070">MQNKKIFSFDIDMTLLDHKDYKITPSALLAIESLREQGHIIVLATGRNPENTDSKQFVDIVNPDAVIGLNGTLVKVGEEKIFEHFFDKEVLRGLAKYVEGKECSIGLTLEDKDYFFNPHIIDAYDFKRWGQHFRNFCPPEELFNLPIRTLTYVGPKEWVKDIEERFPTLKLPLFAGMFGADVIEKVASKAEGLKLLCKYFSIDIKDTVAFGDSMNDKEILYESGFGIAMGNSIEELKQYADFVTDDIADDGVFNALEKFGFIYT</sequence>
<dbReference type="SUPFAM" id="SSF56784">
    <property type="entry name" value="HAD-like"/>
    <property type="match status" value="1"/>
</dbReference>
<dbReference type="AlphaFoldDB" id="A0A385PYQ4"/>